<feature type="signal peptide" evidence="2">
    <location>
        <begin position="1"/>
        <end position="28"/>
    </location>
</feature>
<dbReference type="RefSeq" id="WP_386742904.1">
    <property type="nucleotide sequence ID" value="NZ_JBHRYA010000003.1"/>
</dbReference>
<dbReference type="SUPFAM" id="SSF56266">
    <property type="entry name" value="DmpA/ArgJ-like"/>
    <property type="match status" value="1"/>
</dbReference>
<protein>
    <submittedName>
        <fullName evidence="3">P1 family peptidase</fullName>
    </submittedName>
</protein>
<dbReference type="PANTHER" id="PTHR36512:SF3">
    <property type="entry name" value="BLR5678 PROTEIN"/>
    <property type="match status" value="1"/>
</dbReference>
<comment type="similarity">
    <text evidence="1">Belongs to the peptidase S58 family.</text>
</comment>
<evidence type="ECO:0000256" key="1">
    <source>
        <dbReference type="ARBA" id="ARBA00007068"/>
    </source>
</evidence>
<keyword evidence="2" id="KW-0732">Signal</keyword>
<dbReference type="Gene3D" id="3.60.70.12">
    <property type="entry name" value="L-amino peptidase D-ALA esterase/amidase"/>
    <property type="match status" value="1"/>
</dbReference>
<dbReference type="InterPro" id="IPR005321">
    <property type="entry name" value="Peptidase_S58_DmpA"/>
</dbReference>
<keyword evidence="4" id="KW-1185">Reference proteome</keyword>
<evidence type="ECO:0000313" key="4">
    <source>
        <dbReference type="Proteomes" id="UP001595705"/>
    </source>
</evidence>
<sequence>MHDPRRKLPRPTACLLTLLLAAAPLAHAAGALGDGERVRARELGVAPGIFAPGRLNAITDVEGVRVGQVTLKRGDNVRTGITAIFPHAGNAYLSRVPAAVHVGNGFGKFVGTTQVAELGELETPVLLTCTLCVWKAADAMADWMLRQPGMENVRSINPVVGETNDGGLNDIRARPIAAEDVWRALDDAHAGPVAEGSVGAGTGTQAFGWKGGIGTSSRVLPAALGGWTVGVLVQTNYGGVLQVLGAPVGRELGRYAFQDVVGATPAVDDGTPANGPADDRGDGSVIVVIATDAPVGERNLGRIASRAMMGLGRTGSSASNGSGDYALAFSTSPAVRRAFGAASHPASELANDHASALFQATVEAVEEAVYNSLFMATTVHGNGKTVEAIPLDRVRAILSRHGVEASP</sequence>
<accession>A0ABV7XJW8</accession>
<comment type="caution">
    <text evidence="3">The sequence shown here is derived from an EMBL/GenBank/DDBJ whole genome shotgun (WGS) entry which is preliminary data.</text>
</comment>
<feature type="chain" id="PRO_5046438086" evidence="2">
    <location>
        <begin position="29"/>
        <end position="407"/>
    </location>
</feature>
<dbReference type="Proteomes" id="UP001595705">
    <property type="component" value="Unassembled WGS sequence"/>
</dbReference>
<evidence type="ECO:0000256" key="2">
    <source>
        <dbReference type="SAM" id="SignalP"/>
    </source>
</evidence>
<dbReference type="Pfam" id="PF03576">
    <property type="entry name" value="Peptidase_S58"/>
    <property type="match status" value="1"/>
</dbReference>
<dbReference type="EMBL" id="JBHRYA010000003">
    <property type="protein sequence ID" value="MFC3715805.1"/>
    <property type="molecule type" value="Genomic_DNA"/>
</dbReference>
<dbReference type="CDD" id="cd02253">
    <property type="entry name" value="DmpA"/>
    <property type="match status" value="1"/>
</dbReference>
<name>A0ABV7XJW8_9GAMM</name>
<dbReference type="PANTHER" id="PTHR36512">
    <property type="entry name" value="D-AMINOPEPTIDASE"/>
    <property type="match status" value="1"/>
</dbReference>
<organism evidence="3 4">
    <name type="scientific">Luteimonas soli</name>
    <dbReference type="NCBI Taxonomy" id="1648966"/>
    <lineage>
        <taxon>Bacteria</taxon>
        <taxon>Pseudomonadati</taxon>
        <taxon>Pseudomonadota</taxon>
        <taxon>Gammaproteobacteria</taxon>
        <taxon>Lysobacterales</taxon>
        <taxon>Lysobacteraceae</taxon>
        <taxon>Luteimonas</taxon>
    </lineage>
</organism>
<dbReference type="InterPro" id="IPR016117">
    <property type="entry name" value="ArgJ-like_dom_sf"/>
</dbReference>
<proteinExistence type="inferred from homology"/>
<evidence type="ECO:0000313" key="3">
    <source>
        <dbReference type="EMBL" id="MFC3715805.1"/>
    </source>
</evidence>
<gene>
    <name evidence="3" type="ORF">ACFONC_06555</name>
</gene>
<reference evidence="4" key="1">
    <citation type="journal article" date="2019" name="Int. J. Syst. Evol. Microbiol.">
        <title>The Global Catalogue of Microorganisms (GCM) 10K type strain sequencing project: providing services to taxonomists for standard genome sequencing and annotation.</title>
        <authorList>
            <consortium name="The Broad Institute Genomics Platform"/>
            <consortium name="The Broad Institute Genome Sequencing Center for Infectious Disease"/>
            <person name="Wu L."/>
            <person name="Ma J."/>
        </authorList>
    </citation>
    <scope>NUCLEOTIDE SEQUENCE [LARGE SCALE GENOMIC DNA]</scope>
    <source>
        <strain evidence="4">KCTC 42441</strain>
    </source>
</reference>